<dbReference type="EMBL" id="CAJHOF010000010">
    <property type="protein sequence ID" value="CAD7288891.1"/>
    <property type="molecule type" value="Genomic_DNA"/>
</dbReference>
<comment type="caution">
    <text evidence="1">The sequence shown here is derived from an EMBL/GenBank/DDBJ whole genome shotgun (WGS) entry which is preliminary data.</text>
</comment>
<protein>
    <recommendedName>
        <fullName evidence="3">WD40 repeat domain-containing protein</fullName>
    </recommendedName>
</protein>
<evidence type="ECO:0008006" key="3">
    <source>
        <dbReference type="Google" id="ProtNLM"/>
    </source>
</evidence>
<dbReference type="SMART" id="SM00320">
    <property type="entry name" value="WD40"/>
    <property type="match status" value="3"/>
</dbReference>
<organism evidence="1 2">
    <name type="scientific">Campylobacter majalis</name>
    <dbReference type="NCBI Taxonomy" id="2790656"/>
    <lineage>
        <taxon>Bacteria</taxon>
        <taxon>Pseudomonadati</taxon>
        <taxon>Campylobacterota</taxon>
        <taxon>Epsilonproteobacteria</taxon>
        <taxon>Campylobacterales</taxon>
        <taxon>Campylobacteraceae</taxon>
        <taxon>Campylobacter</taxon>
    </lineage>
</organism>
<sequence>MRVVFAIILFVNLLFCFTIDRPYKSIKVDNKVLKIFVIDDKIYISTIDGVIDIYDIKKDKFIDKIKLKRIKNFFEDDTHANVLSLDVLNQKIIILADDDYGKKILYSYSNGELKSIKVKNEAIKSALFLDSSTLILSSISNEIYFYSIKLDEIFKSFKISTAMLSAIHMTDDKNQILLAPESGKVYFYDFKKDDFTSIIDIHTDNIYSIAYKNNVLITGGADSVLGIYRDNTLLKKRPGSLIYAVALNTKADIGAYVSEKLTDIYLIDTKNGDKIGEIKTGQRAINSIAFINSNEMVSASFDNEILFWRIK</sequence>
<dbReference type="InterPro" id="IPR036322">
    <property type="entry name" value="WD40_repeat_dom_sf"/>
</dbReference>
<dbReference type="SUPFAM" id="SSF50978">
    <property type="entry name" value="WD40 repeat-like"/>
    <property type="match status" value="1"/>
</dbReference>
<gene>
    <name evidence="1" type="ORF">LMG7974_01201</name>
</gene>
<proteinExistence type="predicted"/>
<accession>A0ABN7K8N3</accession>
<evidence type="ECO:0000313" key="1">
    <source>
        <dbReference type="EMBL" id="CAD7288891.1"/>
    </source>
</evidence>
<dbReference type="Gene3D" id="2.130.10.10">
    <property type="entry name" value="YVTN repeat-like/Quinoprotein amine dehydrogenase"/>
    <property type="match status" value="1"/>
</dbReference>
<dbReference type="InterPro" id="IPR015943">
    <property type="entry name" value="WD40/YVTN_repeat-like_dom_sf"/>
</dbReference>
<dbReference type="Proteomes" id="UP000789803">
    <property type="component" value="Unassembled WGS sequence"/>
</dbReference>
<name>A0ABN7K8N3_9BACT</name>
<dbReference type="InterPro" id="IPR001680">
    <property type="entry name" value="WD40_rpt"/>
</dbReference>
<reference evidence="1 2" key="1">
    <citation type="submission" date="2020-11" db="EMBL/GenBank/DDBJ databases">
        <authorList>
            <person name="Peeters C."/>
        </authorList>
    </citation>
    <scope>NUCLEOTIDE SEQUENCE [LARGE SCALE GENOMIC DNA]</scope>
    <source>
        <strain evidence="1 2">LMG 7974</strain>
    </source>
</reference>
<evidence type="ECO:0000313" key="2">
    <source>
        <dbReference type="Proteomes" id="UP000789803"/>
    </source>
</evidence>
<dbReference type="RefSeq" id="WP_229932997.1">
    <property type="nucleotide sequence ID" value="NZ_CAJHOF010000010.1"/>
</dbReference>
<keyword evidence="2" id="KW-1185">Reference proteome</keyword>